<name>A0AAD4LWP3_9AGAM</name>
<dbReference type="EMBL" id="WTXG01000228">
    <property type="protein sequence ID" value="KAI0290390.1"/>
    <property type="molecule type" value="Genomic_DNA"/>
</dbReference>
<protein>
    <recommendedName>
        <fullName evidence="1">BTB domain-containing protein</fullName>
    </recommendedName>
</protein>
<sequence>MQTEKSSDIDTKPGPKYHPLFSFDADVVLSSRDGVLFRVPSTTLKMTSSWFRTMFTLPQAQSTATTPSRTNNKSVRSPEPELINLDEDASTLEPLLRMICGLEIPTLDTWDAVEPVLYAAEKYDMPGPASIVRALLRTPAFTDAPLRLYAAACHFGWAEDTRAASTRSLTLDLHSPNHRSALLRLRTADLFALIELHHSRRAQFRSRLAEPPFLADTQLNDPTAARCSRCREQISYAEWRELKHAMFDELERRPAGDTVLIGLEEWPIAQACWTARCKKSICGSPVYDKTLSSKAIKDVLDSLPSAVDVPVYEAS</sequence>
<gene>
    <name evidence="2" type="ORF">B0F90DRAFT_1672008</name>
</gene>
<keyword evidence="3" id="KW-1185">Reference proteome</keyword>
<evidence type="ECO:0000313" key="3">
    <source>
        <dbReference type="Proteomes" id="UP001203297"/>
    </source>
</evidence>
<organism evidence="2 3">
    <name type="scientific">Multifurca ochricompacta</name>
    <dbReference type="NCBI Taxonomy" id="376703"/>
    <lineage>
        <taxon>Eukaryota</taxon>
        <taxon>Fungi</taxon>
        <taxon>Dikarya</taxon>
        <taxon>Basidiomycota</taxon>
        <taxon>Agaricomycotina</taxon>
        <taxon>Agaricomycetes</taxon>
        <taxon>Russulales</taxon>
        <taxon>Russulaceae</taxon>
        <taxon>Multifurca</taxon>
    </lineage>
</organism>
<evidence type="ECO:0000313" key="2">
    <source>
        <dbReference type="EMBL" id="KAI0290390.1"/>
    </source>
</evidence>
<reference evidence="2" key="1">
    <citation type="journal article" date="2022" name="New Phytol.">
        <title>Evolutionary transition to the ectomycorrhizal habit in the genomes of a hyperdiverse lineage of mushroom-forming fungi.</title>
        <authorList>
            <person name="Looney B."/>
            <person name="Miyauchi S."/>
            <person name="Morin E."/>
            <person name="Drula E."/>
            <person name="Courty P.E."/>
            <person name="Kohler A."/>
            <person name="Kuo A."/>
            <person name="LaButti K."/>
            <person name="Pangilinan J."/>
            <person name="Lipzen A."/>
            <person name="Riley R."/>
            <person name="Andreopoulos W."/>
            <person name="He G."/>
            <person name="Johnson J."/>
            <person name="Nolan M."/>
            <person name="Tritt A."/>
            <person name="Barry K.W."/>
            <person name="Grigoriev I.V."/>
            <person name="Nagy L.G."/>
            <person name="Hibbett D."/>
            <person name="Henrissat B."/>
            <person name="Matheny P.B."/>
            <person name="Labbe J."/>
            <person name="Martin F.M."/>
        </authorList>
    </citation>
    <scope>NUCLEOTIDE SEQUENCE</scope>
    <source>
        <strain evidence="2">BPL690</strain>
    </source>
</reference>
<evidence type="ECO:0000259" key="1">
    <source>
        <dbReference type="PROSITE" id="PS50097"/>
    </source>
</evidence>
<accession>A0AAD4LWP3</accession>
<dbReference type="PROSITE" id="PS50097">
    <property type="entry name" value="BTB"/>
    <property type="match status" value="1"/>
</dbReference>
<dbReference type="InterPro" id="IPR000210">
    <property type="entry name" value="BTB/POZ_dom"/>
</dbReference>
<dbReference type="SUPFAM" id="SSF54695">
    <property type="entry name" value="POZ domain"/>
    <property type="match status" value="1"/>
</dbReference>
<comment type="caution">
    <text evidence="2">The sequence shown here is derived from an EMBL/GenBank/DDBJ whole genome shotgun (WGS) entry which is preliminary data.</text>
</comment>
<dbReference type="AlphaFoldDB" id="A0AAD4LWP3"/>
<dbReference type="Gene3D" id="3.30.710.10">
    <property type="entry name" value="Potassium Channel Kv1.1, Chain A"/>
    <property type="match status" value="1"/>
</dbReference>
<dbReference type="Proteomes" id="UP001203297">
    <property type="component" value="Unassembled WGS sequence"/>
</dbReference>
<proteinExistence type="predicted"/>
<dbReference type="Pfam" id="PF00651">
    <property type="entry name" value="BTB"/>
    <property type="match status" value="1"/>
</dbReference>
<dbReference type="InterPro" id="IPR011333">
    <property type="entry name" value="SKP1/BTB/POZ_sf"/>
</dbReference>
<feature type="domain" description="BTB" evidence="1">
    <location>
        <begin position="25"/>
        <end position="99"/>
    </location>
</feature>